<dbReference type="EMBL" id="QVTD01000003">
    <property type="protein sequence ID" value="RFU64982.1"/>
    <property type="molecule type" value="Genomic_DNA"/>
</dbReference>
<feature type="domain" description="General stress protein 17M-like" evidence="1">
    <location>
        <begin position="5"/>
        <end position="105"/>
    </location>
</feature>
<reference evidence="2 3" key="1">
    <citation type="submission" date="2018-08" db="EMBL/GenBank/DDBJ databases">
        <title>Bacillus chawlae sp. nov., Bacillus glennii sp. nov., and Bacillus saganii sp. nov. Isolated from the Vehicle Assembly Building at Kennedy Space Center where the Viking Spacecraft were Assembled.</title>
        <authorList>
            <person name="Seuylemezian A."/>
            <person name="Vaishampayan P."/>
        </authorList>
    </citation>
    <scope>NUCLEOTIDE SEQUENCE [LARGE SCALE GENOMIC DNA]</scope>
    <source>
        <strain evidence="2 3">V44-8</strain>
    </source>
</reference>
<evidence type="ECO:0000259" key="1">
    <source>
        <dbReference type="Pfam" id="PF11181"/>
    </source>
</evidence>
<dbReference type="AlphaFoldDB" id="A0A372LG98"/>
<dbReference type="OrthoDB" id="2678178at2"/>
<keyword evidence="3" id="KW-1185">Reference proteome</keyword>
<evidence type="ECO:0000313" key="2">
    <source>
        <dbReference type="EMBL" id="RFU64982.1"/>
    </source>
</evidence>
<name>A0A372LG98_9BACI</name>
<organism evidence="2 3">
    <name type="scientific">Peribacillus glennii</name>
    <dbReference type="NCBI Taxonomy" id="2303991"/>
    <lineage>
        <taxon>Bacteria</taxon>
        <taxon>Bacillati</taxon>
        <taxon>Bacillota</taxon>
        <taxon>Bacilli</taxon>
        <taxon>Bacillales</taxon>
        <taxon>Bacillaceae</taxon>
        <taxon>Peribacillus</taxon>
    </lineage>
</organism>
<dbReference type="RefSeq" id="WP_117321158.1">
    <property type="nucleotide sequence ID" value="NZ_QVTD01000003.1"/>
</dbReference>
<comment type="caution">
    <text evidence="2">The sequence shown here is derived from an EMBL/GenBank/DDBJ whole genome shotgun (WGS) entry which is preliminary data.</text>
</comment>
<evidence type="ECO:0000313" key="3">
    <source>
        <dbReference type="Proteomes" id="UP000262939"/>
    </source>
</evidence>
<dbReference type="Proteomes" id="UP000262939">
    <property type="component" value="Unassembled WGS sequence"/>
</dbReference>
<proteinExistence type="predicted"/>
<dbReference type="InterPro" id="IPR025889">
    <property type="entry name" value="GSP17M-like_dom"/>
</dbReference>
<sequence length="120" mass="13267">MKKVVYGVYGTREEVIGAIHDLEAKGFDGKDITLLAEKEETLDFARYHKDLKLKVPEDSPEDDTIIDKVLKIFYDAGNLRLEDNLADAGLKEADADRYVSSVQNGGILVLLDKGKKIGGI</sequence>
<accession>A0A372LG98</accession>
<protein>
    <recommendedName>
        <fullName evidence="1">General stress protein 17M-like domain-containing protein</fullName>
    </recommendedName>
</protein>
<gene>
    <name evidence="2" type="ORF">D0466_03460</name>
</gene>
<dbReference type="Pfam" id="PF11181">
    <property type="entry name" value="YflT"/>
    <property type="match status" value="1"/>
</dbReference>